<dbReference type="PIRSF" id="PIRSF005384">
    <property type="entry name" value="RpiB_LacA_B"/>
    <property type="match status" value="1"/>
</dbReference>
<dbReference type="NCBIfam" id="TIGR01120">
    <property type="entry name" value="rpiB"/>
    <property type="match status" value="1"/>
</dbReference>
<dbReference type="Pfam" id="PF02502">
    <property type="entry name" value="LacAB_rpiB"/>
    <property type="match status" value="1"/>
</dbReference>
<evidence type="ECO:0000256" key="4">
    <source>
        <dbReference type="PIRSR" id="PIRSR005384-2"/>
    </source>
</evidence>
<feature type="binding site" evidence="4">
    <location>
        <position position="112"/>
    </location>
    <ligand>
        <name>D-ribulose 5-phosphate</name>
        <dbReference type="ChEBI" id="CHEBI:58121"/>
    </ligand>
</feature>
<name>A0A3D8TRP4_9LIST</name>
<evidence type="ECO:0000256" key="2">
    <source>
        <dbReference type="ARBA" id="ARBA00023235"/>
    </source>
</evidence>
<evidence type="ECO:0000256" key="1">
    <source>
        <dbReference type="ARBA" id="ARBA00008754"/>
    </source>
</evidence>
<dbReference type="SUPFAM" id="SSF89623">
    <property type="entry name" value="Ribose/Galactose isomerase RpiB/AlsB"/>
    <property type="match status" value="1"/>
</dbReference>
<organism evidence="5 6">
    <name type="scientific">Listeria kieliensis</name>
    <dbReference type="NCBI Taxonomy" id="1621700"/>
    <lineage>
        <taxon>Bacteria</taxon>
        <taxon>Bacillati</taxon>
        <taxon>Bacillota</taxon>
        <taxon>Bacilli</taxon>
        <taxon>Bacillales</taxon>
        <taxon>Listeriaceae</taxon>
        <taxon>Listeria</taxon>
    </lineage>
</organism>
<dbReference type="InterPro" id="IPR036569">
    <property type="entry name" value="RpiB_LacA_LacB_sf"/>
</dbReference>
<protein>
    <submittedName>
        <fullName evidence="5">Ribose 5-phosphate isomerase</fullName>
    </submittedName>
</protein>
<accession>A0A3D8TRP4</accession>
<dbReference type="NCBIfam" id="NF004051">
    <property type="entry name" value="PRK05571.1"/>
    <property type="match status" value="1"/>
</dbReference>
<reference evidence="6" key="1">
    <citation type="submission" date="2015-04" db="EMBL/GenBank/DDBJ databases">
        <authorList>
            <person name="Schardt J."/>
            <person name="Mueller-Herbst S."/>
            <person name="Scherer S."/>
            <person name="Huptas C."/>
        </authorList>
    </citation>
    <scope>NUCLEOTIDE SEQUENCE [LARGE SCALE GENOMIC DNA]</scope>
    <source>
        <strain evidence="6">Kiel-L1</strain>
    </source>
</reference>
<dbReference type="Gene3D" id="3.40.1400.10">
    <property type="entry name" value="Sugar-phosphate isomerase, RpiB/LacA/LacB"/>
    <property type="match status" value="1"/>
</dbReference>
<sequence>MSALTVAIASDHGGIELRKSIVHLLESLGITYQEFGPETPESVDYPELAFTVSEKVKSGEVDRGILICGTGVGMSIAANKVPGIRCALVGDTFTAHATREHNDSNVIALGARVIGPGLASDIVKIWLHTEYEGGRHANRIDQIKAFEREHL</sequence>
<keyword evidence="2 5" id="KW-0413">Isomerase</keyword>
<gene>
    <name evidence="5" type="ORF">UR08_10945</name>
</gene>
<keyword evidence="6" id="KW-1185">Reference proteome</keyword>
<dbReference type="GO" id="GO:0005975">
    <property type="term" value="P:carbohydrate metabolic process"/>
    <property type="evidence" value="ECO:0007669"/>
    <property type="project" value="InterPro"/>
</dbReference>
<dbReference type="PANTHER" id="PTHR43732:SF1">
    <property type="entry name" value="RIBOSE 5-PHOSPHATE ISOMERASE"/>
    <property type="match status" value="1"/>
</dbReference>
<dbReference type="AlphaFoldDB" id="A0A3D8TRP4"/>
<evidence type="ECO:0000256" key="3">
    <source>
        <dbReference type="PIRSR" id="PIRSR005384-1"/>
    </source>
</evidence>
<comment type="similarity">
    <text evidence="1">Belongs to the LacAB/RpiB family.</text>
</comment>
<feature type="binding site" evidence="4">
    <location>
        <position position="102"/>
    </location>
    <ligand>
        <name>D-ribulose 5-phosphate</name>
        <dbReference type="ChEBI" id="CHEBI:58121"/>
    </ligand>
</feature>
<evidence type="ECO:0000313" key="5">
    <source>
        <dbReference type="EMBL" id="RDX01413.1"/>
    </source>
</evidence>
<dbReference type="GO" id="GO:0016861">
    <property type="term" value="F:intramolecular oxidoreductase activity, interconverting aldoses and ketoses"/>
    <property type="evidence" value="ECO:0007669"/>
    <property type="project" value="UniProtKB-ARBA"/>
</dbReference>
<evidence type="ECO:0000313" key="6">
    <source>
        <dbReference type="Proteomes" id="UP000257055"/>
    </source>
</evidence>
<dbReference type="EMBL" id="LARY01000002">
    <property type="protein sequence ID" value="RDX01413.1"/>
    <property type="molecule type" value="Genomic_DNA"/>
</dbReference>
<feature type="binding site" evidence="4">
    <location>
        <begin position="69"/>
        <end position="73"/>
    </location>
    <ligand>
        <name>D-ribulose 5-phosphate</name>
        <dbReference type="ChEBI" id="CHEBI:58121"/>
    </ligand>
</feature>
<comment type="caution">
    <text evidence="5">The sequence shown here is derived from an EMBL/GenBank/DDBJ whole genome shotgun (WGS) entry which is preliminary data.</text>
</comment>
<dbReference type="InterPro" id="IPR004785">
    <property type="entry name" value="RpiB"/>
</dbReference>
<dbReference type="RefSeq" id="WP_115753677.1">
    <property type="nucleotide sequence ID" value="NZ_LARY01000002.1"/>
</dbReference>
<feature type="binding site" evidence="4">
    <location>
        <position position="135"/>
    </location>
    <ligand>
        <name>D-ribulose 5-phosphate</name>
        <dbReference type="ChEBI" id="CHEBI:58121"/>
    </ligand>
</feature>
<dbReference type="Proteomes" id="UP000257055">
    <property type="component" value="Unassembled WGS sequence"/>
</dbReference>
<dbReference type="NCBIfam" id="TIGR00689">
    <property type="entry name" value="rpiB_lacA_lacB"/>
    <property type="match status" value="1"/>
</dbReference>
<dbReference type="InterPro" id="IPR003500">
    <property type="entry name" value="RpiB_LacA_LacB"/>
</dbReference>
<dbReference type="InterPro" id="IPR051812">
    <property type="entry name" value="SPI_LacAB/RpiB"/>
</dbReference>
<dbReference type="PANTHER" id="PTHR43732">
    <property type="entry name" value="RIBOSE 5-PHOSPHATE ISOMERASE-RELATED"/>
    <property type="match status" value="1"/>
</dbReference>
<proteinExistence type="inferred from homology"/>
<feature type="active site" description="Proton acceptor" evidence="3">
    <location>
        <position position="68"/>
    </location>
</feature>
<feature type="active site" description="Proton donor" evidence="3">
    <location>
        <position position="101"/>
    </location>
</feature>
<feature type="binding site" evidence="4">
    <location>
        <position position="139"/>
    </location>
    <ligand>
        <name>D-ribulose 5-phosphate</name>
        <dbReference type="ChEBI" id="CHEBI:58121"/>
    </ligand>
</feature>
<feature type="binding site" evidence="4">
    <location>
        <begin position="11"/>
        <end position="12"/>
    </location>
    <ligand>
        <name>D-ribulose 5-phosphate</name>
        <dbReference type="ChEBI" id="CHEBI:58121"/>
    </ligand>
</feature>